<sequence length="268" mass="30705">MTTSRLCTFHDFEQPWYRDQLVRLREGFHLHRRQWEFVAIAHALHERGLLARGGHGVGFAVGDEPLPSLFAGYGCEILATDQPETAEAAANWCNGQLCRGLESLNARGLAKPKWFDRLVRFRPVDMTDIPGDLGMFRFLWSSCSMEHLGSLEAGIDFVMNSMNHIWPGGVAVHTTEFNCDSNDRTIETGGAVIYRRRDIEELARRLASNGDRLLDVCYDQGDHEVDRMVDETPFAPNRRCHLKLRFEGFVTTSVILIVEKRIWHQRYI</sequence>
<dbReference type="GO" id="GO:0008168">
    <property type="term" value="F:methyltransferase activity"/>
    <property type="evidence" value="ECO:0007669"/>
    <property type="project" value="UniProtKB-KW"/>
</dbReference>
<proteinExistence type="predicted"/>
<dbReference type="GO" id="GO:0032259">
    <property type="term" value="P:methylation"/>
    <property type="evidence" value="ECO:0007669"/>
    <property type="project" value="UniProtKB-KW"/>
</dbReference>
<protein>
    <submittedName>
        <fullName evidence="1">SAM-dependent methyltransferase</fullName>
    </submittedName>
</protein>
<organism evidence="1">
    <name type="scientific">Singulisphaera sp. Ch08</name>
    <dbReference type="NCBI Taxonomy" id="3120278"/>
    <lineage>
        <taxon>Bacteria</taxon>
        <taxon>Pseudomonadati</taxon>
        <taxon>Planctomycetota</taxon>
        <taxon>Planctomycetia</taxon>
        <taxon>Isosphaerales</taxon>
        <taxon>Isosphaeraceae</taxon>
        <taxon>Singulisphaera</taxon>
    </lineage>
</organism>
<dbReference type="AlphaFoldDB" id="A0AAU7CP90"/>
<reference evidence="1" key="1">
    <citation type="submission" date="2024-05" db="EMBL/GenBank/DDBJ databases">
        <title>Planctomycetes of the genus Singulisphaera possess chitinolytic capabilities.</title>
        <authorList>
            <person name="Ivanova A."/>
        </authorList>
    </citation>
    <scope>NUCLEOTIDE SEQUENCE</scope>
    <source>
        <strain evidence="1">Ch08T</strain>
    </source>
</reference>
<dbReference type="SUPFAM" id="SSF53335">
    <property type="entry name" value="S-adenosyl-L-methionine-dependent methyltransferases"/>
    <property type="match status" value="1"/>
</dbReference>
<dbReference type="InterPro" id="IPR029063">
    <property type="entry name" value="SAM-dependent_MTases_sf"/>
</dbReference>
<evidence type="ECO:0000313" key="1">
    <source>
        <dbReference type="EMBL" id="XBH06830.1"/>
    </source>
</evidence>
<dbReference type="EMBL" id="CP155447">
    <property type="protein sequence ID" value="XBH06830.1"/>
    <property type="molecule type" value="Genomic_DNA"/>
</dbReference>
<name>A0AAU7CP90_9BACT</name>
<gene>
    <name evidence="1" type="ORF">V5E97_12540</name>
</gene>
<accession>A0AAU7CP90</accession>
<keyword evidence="1" id="KW-0489">Methyltransferase</keyword>
<dbReference type="RefSeq" id="WP_406699678.1">
    <property type="nucleotide sequence ID" value="NZ_CP155447.1"/>
</dbReference>
<keyword evidence="1" id="KW-0808">Transferase</keyword>